<accession>A0A2H4J2Z3</accession>
<gene>
    <name evidence="2" type="ORF">10S13_36</name>
</gene>
<organism evidence="2">
    <name type="scientific">uncultured Caudovirales phage</name>
    <dbReference type="NCBI Taxonomy" id="2100421"/>
    <lineage>
        <taxon>Viruses</taxon>
        <taxon>Duplodnaviria</taxon>
        <taxon>Heunggongvirae</taxon>
        <taxon>Uroviricota</taxon>
        <taxon>Caudoviricetes</taxon>
        <taxon>Peduoviridae</taxon>
        <taxon>Maltschvirus</taxon>
        <taxon>Maltschvirus maltsch</taxon>
    </lineage>
</organism>
<sequence>MNSSINNGVGGHVNFETTEKGGFITFSDTTTTESIFYQPDDFIGYSHVQIMEHIDNRWNEKSLLYFISIMKKAAEGKFDYGNKFNRKNAANLNVKLPYKNNEIYFEYMEKYIEEMETERIEEMETERIEEMEAYLQVTGLSDYKITKKEQESHDKYDSMVKNPRAEQ</sequence>
<protein>
    <recommendedName>
        <fullName evidence="1">Type I restriction modification DNA specificity domain-containing protein</fullName>
    </recommendedName>
</protein>
<dbReference type="InterPro" id="IPR000055">
    <property type="entry name" value="Restrct_endonuc_typeI_TRD"/>
</dbReference>
<dbReference type="EMBL" id="MF417891">
    <property type="protein sequence ID" value="ASN69500.1"/>
    <property type="molecule type" value="Genomic_DNA"/>
</dbReference>
<feature type="domain" description="Type I restriction modification DNA specificity" evidence="1">
    <location>
        <begin position="6"/>
        <end position="124"/>
    </location>
</feature>
<evidence type="ECO:0000259" key="1">
    <source>
        <dbReference type="Pfam" id="PF01420"/>
    </source>
</evidence>
<name>A0A2H4J2Z3_9CAUD</name>
<dbReference type="Pfam" id="PF01420">
    <property type="entry name" value="Methylase_S"/>
    <property type="match status" value="1"/>
</dbReference>
<dbReference type="GO" id="GO:0003677">
    <property type="term" value="F:DNA binding"/>
    <property type="evidence" value="ECO:0007669"/>
    <property type="project" value="InterPro"/>
</dbReference>
<proteinExistence type="predicted"/>
<reference evidence="2" key="1">
    <citation type="submission" date="2017-06" db="EMBL/GenBank/DDBJ databases">
        <title>Novel phages from South African skin metaviromes.</title>
        <authorList>
            <person name="van Zyl L.J."/>
            <person name="Abrahams Y."/>
            <person name="Stander E.A."/>
            <person name="Kirby B.M."/>
            <person name="Clavaud C."/>
            <person name="Farcet C."/>
            <person name="Breton L."/>
            <person name="Trindade M.I."/>
        </authorList>
    </citation>
    <scope>NUCLEOTIDE SEQUENCE</scope>
</reference>
<evidence type="ECO:0000313" key="2">
    <source>
        <dbReference type="EMBL" id="ASN69500.1"/>
    </source>
</evidence>